<name>A0ABR6ZRH0_9BURK</name>
<evidence type="ECO:0000256" key="3">
    <source>
        <dbReference type="ARBA" id="ARBA00022989"/>
    </source>
</evidence>
<feature type="domain" description="NarX-like N-terminal" evidence="5">
    <location>
        <begin position="23"/>
        <end position="119"/>
    </location>
</feature>
<evidence type="ECO:0000313" key="6">
    <source>
        <dbReference type="EMBL" id="MBC3918496.1"/>
    </source>
</evidence>
<protein>
    <submittedName>
        <fullName evidence="6">Type IV pili methyl-accepting chemotaxis transducer N-terminal domain-containing protein</fullName>
    </submittedName>
</protein>
<keyword evidence="2" id="KW-0812">Transmembrane</keyword>
<evidence type="ECO:0000313" key="7">
    <source>
        <dbReference type="Proteomes" id="UP000650424"/>
    </source>
</evidence>
<evidence type="ECO:0000256" key="1">
    <source>
        <dbReference type="ARBA" id="ARBA00004141"/>
    </source>
</evidence>
<evidence type="ECO:0000256" key="2">
    <source>
        <dbReference type="ARBA" id="ARBA00022692"/>
    </source>
</evidence>
<dbReference type="EMBL" id="JACOGF010000006">
    <property type="protein sequence ID" value="MBC3918496.1"/>
    <property type="molecule type" value="Genomic_DNA"/>
</dbReference>
<keyword evidence="3" id="KW-1133">Transmembrane helix</keyword>
<feature type="domain" description="NarX-like N-terminal" evidence="5">
    <location>
        <begin position="148"/>
        <end position="243"/>
    </location>
</feature>
<sequence length="264" mass="29389">MDRRGFIGKSALAVGNLAVITYAIAQVINLNEAINKSGKQRMLSQRLAKAYLQLGQGIEVEQSKKILDTSMASFEKQLGELKTFAPTPDNRQMLAEVEKNWLLYKKVLLEKAPNQQDARLVMVLNEDVLSLANKATVQLEAFSGTVMGQLVNVSGRQRMLSQRMAKFYQAQQWGVAPPDVMVKLDAARKDFVAGMATLQASSSNTSRIRDELALAQQQWLFFDDALRQIAEPKNARQYAVNVATTSERILSTMDGITSLYQQLS</sequence>
<organism evidence="6 7">
    <name type="scientific">Undibacterium hunanense</name>
    <dbReference type="NCBI Taxonomy" id="2762292"/>
    <lineage>
        <taxon>Bacteria</taxon>
        <taxon>Pseudomonadati</taxon>
        <taxon>Pseudomonadota</taxon>
        <taxon>Betaproteobacteria</taxon>
        <taxon>Burkholderiales</taxon>
        <taxon>Oxalobacteraceae</taxon>
        <taxon>Undibacterium</taxon>
    </lineage>
</organism>
<keyword evidence="4" id="KW-0472">Membrane</keyword>
<gene>
    <name evidence="6" type="ORF">H8L32_13470</name>
</gene>
<reference evidence="6 7" key="1">
    <citation type="submission" date="2020-08" db="EMBL/GenBank/DDBJ databases">
        <title>Novel species isolated from subtropical streams in China.</title>
        <authorList>
            <person name="Lu H."/>
        </authorList>
    </citation>
    <scope>NUCLEOTIDE SEQUENCE [LARGE SCALE GENOMIC DNA]</scope>
    <source>
        <strain evidence="6 7">CY18W</strain>
    </source>
</reference>
<dbReference type="Pfam" id="PF13675">
    <property type="entry name" value="PilJ"/>
    <property type="match status" value="2"/>
</dbReference>
<evidence type="ECO:0000256" key="4">
    <source>
        <dbReference type="ARBA" id="ARBA00023136"/>
    </source>
</evidence>
<evidence type="ECO:0000259" key="5">
    <source>
        <dbReference type="Pfam" id="PF13675"/>
    </source>
</evidence>
<dbReference type="RefSeq" id="WP_186947754.1">
    <property type="nucleotide sequence ID" value="NZ_JACOGF010000006.1"/>
</dbReference>
<comment type="caution">
    <text evidence="6">The sequence shown here is derived from an EMBL/GenBank/DDBJ whole genome shotgun (WGS) entry which is preliminary data.</text>
</comment>
<comment type="subcellular location">
    <subcellularLocation>
        <location evidence="1">Membrane</location>
        <topology evidence="1">Multi-pass membrane protein</topology>
    </subcellularLocation>
</comment>
<dbReference type="Gene3D" id="1.20.120.960">
    <property type="entry name" value="Histidine kinase NarX, sensor domain"/>
    <property type="match status" value="1"/>
</dbReference>
<dbReference type="Proteomes" id="UP000650424">
    <property type="component" value="Unassembled WGS sequence"/>
</dbReference>
<keyword evidence="7" id="KW-1185">Reference proteome</keyword>
<accession>A0ABR6ZRH0</accession>
<dbReference type="InterPro" id="IPR029095">
    <property type="entry name" value="NarX-like_N"/>
</dbReference>
<proteinExistence type="predicted"/>
<dbReference type="InterPro" id="IPR042295">
    <property type="entry name" value="NarX-like_N_sf"/>
</dbReference>